<evidence type="ECO:0000256" key="6">
    <source>
        <dbReference type="ARBA" id="ARBA00022898"/>
    </source>
</evidence>
<dbReference type="CDD" id="cd00609">
    <property type="entry name" value="AAT_like"/>
    <property type="match status" value="1"/>
</dbReference>
<evidence type="ECO:0000313" key="8">
    <source>
        <dbReference type="EMBL" id="GGA02483.1"/>
    </source>
</evidence>
<keyword evidence="6" id="KW-0663">Pyridoxal phosphate</keyword>
<dbReference type="GO" id="GO:0030170">
    <property type="term" value="F:pyridoxal phosphate binding"/>
    <property type="evidence" value="ECO:0007669"/>
    <property type="project" value="InterPro"/>
</dbReference>
<dbReference type="InterPro" id="IPR004839">
    <property type="entry name" value="Aminotransferase_I/II_large"/>
</dbReference>
<dbReference type="RefSeq" id="WP_188548988.1">
    <property type="nucleotide sequence ID" value="NZ_BMFY01000001.1"/>
</dbReference>
<keyword evidence="5" id="KW-0808">Transferase</keyword>
<protein>
    <submittedName>
        <fullName evidence="8">Aspartate aminotransferase</fullName>
    </submittedName>
</protein>
<sequence length="402" mass="43285">MYSAPLPLAGRTSDLSGSIIDSCASLLARQQHDIVRFAVGAPSDDLLPVDMLDECYARPSAGKYGYGATEGEAALVEQILALSESAGTPTSADRILVTTGGMQGLDLAFRLFVDPGDLVIVEGPTYTNGSVTARGYGARLMQVPVDEDGMVVDALPDLVASAGQPPKVIYTVPTFQNPSGVTLTLERRRRLLELAEQWGAMIVDDDPYGMLRFTGEEVPGFLSIAPGHPLVFSVRTFSKIIAPGLRIGWVDADARLQPLLISARQAMDTCTSMPTQRLVTQFVASGQLAAHLSRTTGLFRERKDAMRAALERTFGADARVTDPEGGFFLWLTFTGRYAHADTEAMFEPAIREGVAFIPGPAFSIDGSFRQSLRLSYATSGPERIEEGVRRLQRAVDLVAAPV</sequence>
<evidence type="ECO:0000256" key="2">
    <source>
        <dbReference type="ARBA" id="ARBA00007441"/>
    </source>
</evidence>
<dbReference type="PANTHER" id="PTHR42790:SF19">
    <property type="entry name" value="KYNURENINE_ALPHA-AMINOADIPATE AMINOTRANSFERASE, MITOCHONDRIAL"/>
    <property type="match status" value="1"/>
</dbReference>
<dbReference type="SUPFAM" id="SSF53383">
    <property type="entry name" value="PLP-dependent transferases"/>
    <property type="match status" value="1"/>
</dbReference>
<evidence type="ECO:0000256" key="3">
    <source>
        <dbReference type="ARBA" id="ARBA00011738"/>
    </source>
</evidence>
<comment type="caution">
    <text evidence="8">The sequence shown here is derived from an EMBL/GenBank/DDBJ whole genome shotgun (WGS) entry which is preliminary data.</text>
</comment>
<keyword evidence="4 8" id="KW-0032">Aminotransferase</keyword>
<dbReference type="InterPro" id="IPR015422">
    <property type="entry name" value="PyrdxlP-dep_Trfase_small"/>
</dbReference>
<comment type="cofactor">
    <cofactor evidence="1">
        <name>pyridoxal 5'-phosphate</name>
        <dbReference type="ChEBI" id="CHEBI:597326"/>
    </cofactor>
</comment>
<evidence type="ECO:0000259" key="7">
    <source>
        <dbReference type="Pfam" id="PF00155"/>
    </source>
</evidence>
<reference evidence="8" key="1">
    <citation type="journal article" date="2014" name="Int. J. Syst. Evol. Microbiol.">
        <title>Complete genome sequence of Corynebacterium casei LMG S-19264T (=DSM 44701T), isolated from a smear-ripened cheese.</title>
        <authorList>
            <consortium name="US DOE Joint Genome Institute (JGI-PGF)"/>
            <person name="Walter F."/>
            <person name="Albersmeier A."/>
            <person name="Kalinowski J."/>
            <person name="Ruckert C."/>
        </authorList>
    </citation>
    <scope>NUCLEOTIDE SEQUENCE</scope>
    <source>
        <strain evidence="8">CGMCC 1.12785</strain>
    </source>
</reference>
<dbReference type="FunFam" id="3.40.640.10:FF:000053">
    <property type="entry name" value="Aminotransferase, class I"/>
    <property type="match status" value="1"/>
</dbReference>
<evidence type="ECO:0000313" key="9">
    <source>
        <dbReference type="Proteomes" id="UP000616114"/>
    </source>
</evidence>
<dbReference type="InterPro" id="IPR050859">
    <property type="entry name" value="Class-I_PLP-dep_aminotransf"/>
</dbReference>
<comment type="similarity">
    <text evidence="2">Belongs to the class-I pyridoxal-phosphate-dependent aminotransferase family.</text>
</comment>
<evidence type="ECO:0000256" key="4">
    <source>
        <dbReference type="ARBA" id="ARBA00022576"/>
    </source>
</evidence>
<proteinExistence type="inferred from homology"/>
<dbReference type="EMBL" id="BMFY01000001">
    <property type="protein sequence ID" value="GGA02483.1"/>
    <property type="molecule type" value="Genomic_DNA"/>
</dbReference>
<evidence type="ECO:0000256" key="5">
    <source>
        <dbReference type="ARBA" id="ARBA00022679"/>
    </source>
</evidence>
<dbReference type="Pfam" id="PF00155">
    <property type="entry name" value="Aminotran_1_2"/>
    <property type="match status" value="1"/>
</dbReference>
<reference evidence="8" key="2">
    <citation type="submission" date="2020-09" db="EMBL/GenBank/DDBJ databases">
        <authorList>
            <person name="Sun Q."/>
            <person name="Zhou Y."/>
        </authorList>
    </citation>
    <scope>NUCLEOTIDE SEQUENCE</scope>
    <source>
        <strain evidence="8">CGMCC 1.12785</strain>
    </source>
</reference>
<dbReference type="Gene3D" id="3.40.640.10">
    <property type="entry name" value="Type I PLP-dependent aspartate aminotransferase-like (Major domain)"/>
    <property type="match status" value="1"/>
</dbReference>
<gene>
    <name evidence="8" type="ORF">GCM10011333_01270</name>
</gene>
<feature type="domain" description="Aminotransferase class I/classII large" evidence="7">
    <location>
        <begin position="33"/>
        <end position="391"/>
    </location>
</feature>
<dbReference type="InterPro" id="IPR015421">
    <property type="entry name" value="PyrdxlP-dep_Trfase_major"/>
</dbReference>
<organism evidence="8 9">
    <name type="scientific">Sediminivirga luteola</name>
    <dbReference type="NCBI Taxonomy" id="1774748"/>
    <lineage>
        <taxon>Bacteria</taxon>
        <taxon>Bacillati</taxon>
        <taxon>Actinomycetota</taxon>
        <taxon>Actinomycetes</taxon>
        <taxon>Micrococcales</taxon>
        <taxon>Brevibacteriaceae</taxon>
        <taxon>Sediminivirga</taxon>
    </lineage>
</organism>
<dbReference type="GO" id="GO:1901605">
    <property type="term" value="P:alpha-amino acid metabolic process"/>
    <property type="evidence" value="ECO:0007669"/>
    <property type="project" value="TreeGrafter"/>
</dbReference>
<dbReference type="GO" id="GO:0008483">
    <property type="term" value="F:transaminase activity"/>
    <property type="evidence" value="ECO:0007669"/>
    <property type="project" value="UniProtKB-KW"/>
</dbReference>
<evidence type="ECO:0000256" key="1">
    <source>
        <dbReference type="ARBA" id="ARBA00001933"/>
    </source>
</evidence>
<dbReference type="Proteomes" id="UP000616114">
    <property type="component" value="Unassembled WGS sequence"/>
</dbReference>
<dbReference type="Gene3D" id="3.90.1150.10">
    <property type="entry name" value="Aspartate Aminotransferase, domain 1"/>
    <property type="match status" value="1"/>
</dbReference>
<keyword evidence="9" id="KW-1185">Reference proteome</keyword>
<name>A0A8J2TUY4_9MICO</name>
<dbReference type="PANTHER" id="PTHR42790">
    <property type="entry name" value="AMINOTRANSFERASE"/>
    <property type="match status" value="1"/>
</dbReference>
<accession>A0A8J2TUY4</accession>
<comment type="subunit">
    <text evidence="3">Homodimer.</text>
</comment>
<dbReference type="AlphaFoldDB" id="A0A8J2TUY4"/>
<dbReference type="InterPro" id="IPR015424">
    <property type="entry name" value="PyrdxlP-dep_Trfase"/>
</dbReference>